<dbReference type="PATRIC" id="fig|1359199.3.peg.390"/>
<protein>
    <submittedName>
        <fullName evidence="1">Uncharacterized protein</fullName>
    </submittedName>
</protein>
<dbReference type="AlphaFoldDB" id="A0A0F3PE71"/>
<accession>A0A0F3PE71</accession>
<evidence type="ECO:0000313" key="1">
    <source>
        <dbReference type="EMBL" id="KJV78211.1"/>
    </source>
</evidence>
<comment type="caution">
    <text evidence="1">The sequence shown here is derived from an EMBL/GenBank/DDBJ whole genome shotgun (WGS) entry which is preliminary data.</text>
</comment>
<evidence type="ECO:0000313" key="2">
    <source>
        <dbReference type="Proteomes" id="UP000033591"/>
    </source>
</evidence>
<reference evidence="1 2" key="1">
    <citation type="submission" date="2015-01" db="EMBL/GenBank/DDBJ databases">
        <title>Genome Sequencing of Rickettsiales.</title>
        <authorList>
            <person name="Daugherty S.C."/>
            <person name="Su Q."/>
            <person name="Abolude K."/>
            <person name="Beier-Sexton M."/>
            <person name="Carlyon J.A."/>
            <person name="Carter R."/>
            <person name="Day N.P."/>
            <person name="Dumler S.J."/>
            <person name="Dyachenko V."/>
            <person name="Godinez A."/>
            <person name="Kurtti T.J."/>
            <person name="Lichay M."/>
            <person name="Mullins K.E."/>
            <person name="Ott S."/>
            <person name="Pappas-Brown V."/>
            <person name="Paris D.H."/>
            <person name="Patel P."/>
            <person name="Richards A.L."/>
            <person name="Sadzewicz L."/>
            <person name="Sears K."/>
            <person name="Seidman D."/>
            <person name="Sengamalay N."/>
            <person name="Stenos J."/>
            <person name="Tallon L.J."/>
            <person name="Vincent G."/>
            <person name="Fraser C.M."/>
            <person name="Munderloh U."/>
            <person name="Dunning-Hotopp J.C."/>
        </authorList>
    </citation>
    <scope>NUCLEOTIDE SEQUENCE [LARGE SCALE GENOMIC DNA]</scope>
    <source>
        <strain evidence="1 2">Ect</strain>
    </source>
</reference>
<proteinExistence type="predicted"/>
<gene>
    <name evidence="1" type="ORF">RMAECT_0395</name>
</gene>
<dbReference type="Proteomes" id="UP000033591">
    <property type="component" value="Unassembled WGS sequence"/>
</dbReference>
<name>A0A0F3PE71_RICRH</name>
<dbReference type="EMBL" id="LAOC01000001">
    <property type="protein sequence ID" value="KJV78211.1"/>
    <property type="molecule type" value="Genomic_DNA"/>
</dbReference>
<sequence length="81" mass="9732">MQRFYVGNDNHNRHCERLKGAWQSSKNNKKTLKVSIFHWIPWLRPRDDGGEIDPRNKAFLLLARNDILEKTYNKLDKKYFG</sequence>
<organism evidence="1 2">
    <name type="scientific">Rickettsia rhipicephali str. Ect</name>
    <dbReference type="NCBI Taxonomy" id="1359199"/>
    <lineage>
        <taxon>Bacteria</taxon>
        <taxon>Pseudomonadati</taxon>
        <taxon>Pseudomonadota</taxon>
        <taxon>Alphaproteobacteria</taxon>
        <taxon>Rickettsiales</taxon>
        <taxon>Rickettsiaceae</taxon>
        <taxon>Rickettsieae</taxon>
        <taxon>Rickettsia</taxon>
        <taxon>spotted fever group</taxon>
    </lineage>
</organism>